<evidence type="ECO:0000256" key="2">
    <source>
        <dbReference type="ARBA" id="ARBA00005695"/>
    </source>
</evidence>
<organism evidence="13 14">
    <name type="scientific">Hazenella coriacea</name>
    <dbReference type="NCBI Taxonomy" id="1179467"/>
    <lineage>
        <taxon>Bacteria</taxon>
        <taxon>Bacillati</taxon>
        <taxon>Bacillota</taxon>
        <taxon>Bacilli</taxon>
        <taxon>Bacillales</taxon>
        <taxon>Thermoactinomycetaceae</taxon>
        <taxon>Hazenella</taxon>
    </lineage>
</organism>
<feature type="chain" id="PRO_5039494469" description="Periplasmic oligopeptide-binding protein OppA" evidence="11">
    <location>
        <begin position="24"/>
        <end position="540"/>
    </location>
</feature>
<dbReference type="CDD" id="cd08504">
    <property type="entry name" value="PBP2_OppA"/>
    <property type="match status" value="1"/>
</dbReference>
<dbReference type="GO" id="GO:0015031">
    <property type="term" value="P:protein transport"/>
    <property type="evidence" value="ECO:0007669"/>
    <property type="project" value="UniProtKB-KW"/>
</dbReference>
<keyword evidence="6" id="KW-0571">Peptide transport</keyword>
<dbReference type="PANTHER" id="PTHR30290:SF10">
    <property type="entry name" value="PERIPLASMIC OLIGOPEPTIDE-BINDING PROTEIN-RELATED"/>
    <property type="match status" value="1"/>
</dbReference>
<reference evidence="13 14" key="1">
    <citation type="submission" date="2019-03" db="EMBL/GenBank/DDBJ databases">
        <title>Genomic Encyclopedia of Type Strains, Phase IV (KMG-IV): sequencing the most valuable type-strain genomes for metagenomic binning, comparative biology and taxonomic classification.</title>
        <authorList>
            <person name="Goeker M."/>
        </authorList>
    </citation>
    <scope>NUCLEOTIDE SEQUENCE [LARGE SCALE GENOMIC DNA]</scope>
    <source>
        <strain evidence="13 14">DSM 45707</strain>
    </source>
</reference>
<dbReference type="PROSITE" id="PS51257">
    <property type="entry name" value="PROKAR_LIPOPROTEIN"/>
    <property type="match status" value="1"/>
</dbReference>
<dbReference type="InterPro" id="IPR030678">
    <property type="entry name" value="Peptide/Ni-bd"/>
</dbReference>
<evidence type="ECO:0000256" key="1">
    <source>
        <dbReference type="ARBA" id="ARBA00004418"/>
    </source>
</evidence>
<dbReference type="Gene3D" id="3.10.105.10">
    <property type="entry name" value="Dipeptide-binding Protein, Domain 3"/>
    <property type="match status" value="1"/>
</dbReference>
<evidence type="ECO:0000313" key="13">
    <source>
        <dbReference type="EMBL" id="TCS96911.1"/>
    </source>
</evidence>
<dbReference type="FunFam" id="3.90.76.10:FF:000001">
    <property type="entry name" value="Oligopeptide ABC transporter substrate-binding protein"/>
    <property type="match status" value="1"/>
</dbReference>
<dbReference type="InterPro" id="IPR000914">
    <property type="entry name" value="SBP_5_dom"/>
</dbReference>
<dbReference type="OrthoDB" id="9801912at2"/>
<dbReference type="GO" id="GO:0043190">
    <property type="term" value="C:ATP-binding cassette (ABC) transporter complex"/>
    <property type="evidence" value="ECO:0007669"/>
    <property type="project" value="InterPro"/>
</dbReference>
<keyword evidence="14" id="KW-1185">Reference proteome</keyword>
<evidence type="ECO:0000313" key="14">
    <source>
        <dbReference type="Proteomes" id="UP000294937"/>
    </source>
</evidence>
<comment type="similarity">
    <text evidence="2">Belongs to the bacterial solute-binding protein 5 family.</text>
</comment>
<dbReference type="AlphaFoldDB" id="A0A4R3L9X9"/>
<evidence type="ECO:0000256" key="6">
    <source>
        <dbReference type="ARBA" id="ARBA00022856"/>
    </source>
</evidence>
<evidence type="ECO:0000256" key="4">
    <source>
        <dbReference type="ARBA" id="ARBA00022729"/>
    </source>
</evidence>
<dbReference type="InterPro" id="IPR039424">
    <property type="entry name" value="SBP_5"/>
</dbReference>
<dbReference type="Proteomes" id="UP000294937">
    <property type="component" value="Unassembled WGS sequence"/>
</dbReference>
<accession>A0A4R3L9X9</accession>
<keyword evidence="7" id="KW-0653">Protein transport</keyword>
<name>A0A4R3L9X9_9BACL</name>
<dbReference type="Pfam" id="PF00496">
    <property type="entry name" value="SBP_bac_5"/>
    <property type="match status" value="1"/>
</dbReference>
<dbReference type="Gene3D" id="3.90.76.10">
    <property type="entry name" value="Dipeptide-binding Protein, Domain 1"/>
    <property type="match status" value="1"/>
</dbReference>
<dbReference type="FunFam" id="3.10.105.10:FF:000001">
    <property type="entry name" value="Oligopeptide ABC transporter, oligopeptide-binding protein"/>
    <property type="match status" value="1"/>
</dbReference>
<dbReference type="GO" id="GO:0030288">
    <property type="term" value="C:outer membrane-bounded periplasmic space"/>
    <property type="evidence" value="ECO:0007669"/>
    <property type="project" value="UniProtKB-ARBA"/>
</dbReference>
<keyword evidence="3" id="KW-0813">Transport</keyword>
<dbReference type="EMBL" id="SMAG01000001">
    <property type="protein sequence ID" value="TCS96911.1"/>
    <property type="molecule type" value="Genomic_DNA"/>
</dbReference>
<comment type="subcellular location">
    <subcellularLocation>
        <location evidence="1">Periplasm</location>
    </subcellularLocation>
</comment>
<feature type="signal peptide" evidence="11">
    <location>
        <begin position="1"/>
        <end position="23"/>
    </location>
</feature>
<dbReference type="GO" id="GO:0015833">
    <property type="term" value="P:peptide transport"/>
    <property type="evidence" value="ECO:0007669"/>
    <property type="project" value="UniProtKB-KW"/>
</dbReference>
<evidence type="ECO:0000256" key="9">
    <source>
        <dbReference type="ARBA" id="ARBA00063980"/>
    </source>
</evidence>
<comment type="caution">
    <text evidence="13">The sequence shown here is derived from an EMBL/GenBank/DDBJ whole genome shotgun (WGS) entry which is preliminary data.</text>
</comment>
<dbReference type="PANTHER" id="PTHR30290">
    <property type="entry name" value="PERIPLASMIC BINDING COMPONENT OF ABC TRANSPORTER"/>
    <property type="match status" value="1"/>
</dbReference>
<dbReference type="FunFam" id="3.40.190.10:FF:000018">
    <property type="entry name" value="Oligopeptide ABC transporter, oligopeptide-binding protein"/>
    <property type="match status" value="1"/>
</dbReference>
<keyword evidence="5" id="KW-0574">Periplasm</keyword>
<dbReference type="RefSeq" id="WP_131923287.1">
    <property type="nucleotide sequence ID" value="NZ_SMAG01000001.1"/>
</dbReference>
<evidence type="ECO:0000259" key="12">
    <source>
        <dbReference type="Pfam" id="PF00496"/>
    </source>
</evidence>
<evidence type="ECO:0000256" key="8">
    <source>
        <dbReference type="ARBA" id="ARBA00023157"/>
    </source>
</evidence>
<evidence type="ECO:0000256" key="3">
    <source>
        <dbReference type="ARBA" id="ARBA00022448"/>
    </source>
</evidence>
<protein>
    <recommendedName>
        <fullName evidence="10">Periplasmic oligopeptide-binding protein OppA</fullName>
    </recommendedName>
</protein>
<dbReference type="GO" id="GO:1904680">
    <property type="term" value="F:peptide transmembrane transporter activity"/>
    <property type="evidence" value="ECO:0007669"/>
    <property type="project" value="TreeGrafter"/>
</dbReference>
<comment type="subunit">
    <text evidence="9">The complex is composed of two ATP-binding proteins (OppD and OppF), two transmembrane proteins (OppB and OppC) and a solute-binding protein (OppA).</text>
</comment>
<gene>
    <name evidence="13" type="ORF">EDD58_101558</name>
</gene>
<evidence type="ECO:0000256" key="10">
    <source>
        <dbReference type="ARBA" id="ARBA00072558"/>
    </source>
</evidence>
<dbReference type="Gene3D" id="3.40.190.10">
    <property type="entry name" value="Periplasmic binding protein-like II"/>
    <property type="match status" value="1"/>
</dbReference>
<evidence type="ECO:0000256" key="5">
    <source>
        <dbReference type="ARBA" id="ARBA00022764"/>
    </source>
</evidence>
<proteinExistence type="inferred from homology"/>
<dbReference type="PIRSF" id="PIRSF002741">
    <property type="entry name" value="MppA"/>
    <property type="match status" value="1"/>
</dbReference>
<sequence>MSKRLRFSSLLAILLVAVLVLSACGGGSDSASNEQVLNMLEAQEPPGLDSAKTTDSVSFNILNNTMEGLYRIGQDGNPTLGIAAEEPQESEDKLTYTFKLRDAQWSDGKPVTAHDFEYAWKRALDPATASEYAYILYPVKNAEKYNTQNGTADEVGVKAKDEKTLEVTLESPIPYFKDLLGFPTYLPQRKDIVEKYGDKYSLEAGNLVYNGPFVLSEWKHNQNFVLKKNTGYWDVKTVKLEQINFDIVKDGPTGINLYTTNKVDVAPIPGEFVDKYKDHKEKINVEQSSSWYLEMNQTKPAFQNKKIRQAITLGIDRDKYVNEILKNGSIPATGLVPVDIKLNDTQKYRDVAKFDAVRFDPAEAKKLWAEGMKELNMDPNQAFELVGDDTTGAKRNLEYVKEQLRVNVGANVKITSVPFKERLQRGKDGKFDILLSGWGADFNDPMTYVDLFTTGNSFNRGKWSNPEFDALVKKSKNNANFEERGQDLIKAEKIFLEDYGVAPIYFRGLIFLEKPHVKGLVRHAIGPDYSYKWAYVEGKK</sequence>
<evidence type="ECO:0000256" key="7">
    <source>
        <dbReference type="ARBA" id="ARBA00022927"/>
    </source>
</evidence>
<keyword evidence="4 11" id="KW-0732">Signal</keyword>
<keyword evidence="8" id="KW-1015">Disulfide bond</keyword>
<dbReference type="SUPFAM" id="SSF53850">
    <property type="entry name" value="Periplasmic binding protein-like II"/>
    <property type="match status" value="1"/>
</dbReference>
<feature type="domain" description="Solute-binding protein family 5" evidence="12">
    <location>
        <begin position="84"/>
        <end position="457"/>
    </location>
</feature>
<evidence type="ECO:0000256" key="11">
    <source>
        <dbReference type="SAM" id="SignalP"/>
    </source>
</evidence>